<evidence type="ECO:0000256" key="2">
    <source>
        <dbReference type="ARBA" id="ARBA00012865"/>
    </source>
</evidence>
<evidence type="ECO:0000256" key="4">
    <source>
        <dbReference type="ARBA" id="ARBA00022803"/>
    </source>
</evidence>
<evidence type="ECO:0000256" key="8">
    <source>
        <dbReference type="SAM" id="SignalP"/>
    </source>
</evidence>
<comment type="catalytic activity">
    <reaction evidence="1">
        <text>a beta-lactam + H2O = a substituted beta-amino acid</text>
        <dbReference type="Rhea" id="RHEA:20401"/>
        <dbReference type="ChEBI" id="CHEBI:15377"/>
        <dbReference type="ChEBI" id="CHEBI:35627"/>
        <dbReference type="ChEBI" id="CHEBI:140347"/>
        <dbReference type="EC" id="3.5.2.6"/>
    </reaction>
</comment>
<keyword evidence="4 7" id="KW-0802">TPR repeat</keyword>
<reference evidence="9 10" key="1">
    <citation type="journal article" date="2017" name="Front. Microbiol.">
        <title>Genome Sequence of Desulfurella amilsii Strain TR1 and Comparative Genomics of Desulfurellaceae Family.</title>
        <authorList>
            <person name="Florentino A.P."/>
            <person name="Stams A.J."/>
            <person name="Sanchez-Andrea I."/>
        </authorList>
    </citation>
    <scope>NUCLEOTIDE SEQUENCE [LARGE SCALE GENOMIC DNA]</scope>
    <source>
        <strain evidence="9 10">TR1</strain>
    </source>
</reference>
<dbReference type="AlphaFoldDB" id="A0A1X4XZV4"/>
<feature type="signal peptide" evidence="8">
    <location>
        <begin position="1"/>
        <end position="23"/>
    </location>
</feature>
<evidence type="ECO:0000256" key="5">
    <source>
        <dbReference type="ARBA" id="ARBA00023157"/>
    </source>
</evidence>
<dbReference type="RefSeq" id="WP_086032981.1">
    <property type="nucleotide sequence ID" value="NZ_MDSU01000001.1"/>
</dbReference>
<protein>
    <recommendedName>
        <fullName evidence="2">beta-lactamase</fullName>
        <ecNumber evidence="2">3.5.2.6</ecNumber>
    </recommendedName>
</protein>
<keyword evidence="6" id="KW-0046">Antibiotic resistance</keyword>
<dbReference type="InterPro" id="IPR019734">
    <property type="entry name" value="TPR_rpt"/>
</dbReference>
<dbReference type="SUPFAM" id="SSF48452">
    <property type="entry name" value="TPR-like"/>
    <property type="match status" value="2"/>
</dbReference>
<keyword evidence="10" id="KW-1185">Reference proteome</keyword>
<dbReference type="Pfam" id="PF07719">
    <property type="entry name" value="TPR_2"/>
    <property type="match status" value="1"/>
</dbReference>
<evidence type="ECO:0000256" key="3">
    <source>
        <dbReference type="ARBA" id="ARBA00022737"/>
    </source>
</evidence>
<dbReference type="STRING" id="1562698.DESAMIL20_166"/>
<dbReference type="Pfam" id="PF13429">
    <property type="entry name" value="TPR_15"/>
    <property type="match status" value="1"/>
</dbReference>
<dbReference type="SMART" id="SM00028">
    <property type="entry name" value="TPR"/>
    <property type="match status" value="7"/>
</dbReference>
<feature type="chain" id="PRO_5012620439" description="beta-lactamase" evidence="8">
    <location>
        <begin position="24"/>
        <end position="564"/>
    </location>
</feature>
<dbReference type="PANTHER" id="PTHR12558">
    <property type="entry name" value="CELL DIVISION CYCLE 16,23,27"/>
    <property type="match status" value="1"/>
</dbReference>
<dbReference type="PANTHER" id="PTHR12558:SF13">
    <property type="entry name" value="CELL DIVISION CYCLE PROTEIN 27 HOMOLOG"/>
    <property type="match status" value="1"/>
</dbReference>
<dbReference type="SMART" id="SM00671">
    <property type="entry name" value="SEL1"/>
    <property type="match status" value="4"/>
</dbReference>
<proteinExistence type="predicted"/>
<dbReference type="GO" id="GO:0046677">
    <property type="term" value="P:response to antibiotic"/>
    <property type="evidence" value="ECO:0007669"/>
    <property type="project" value="UniProtKB-KW"/>
</dbReference>
<sequence>MLKNNLKIFCYSTAVILMLSSCASNLSVNTSYNVKELNLNQYSNSNNYHYLMAFTYFYNNNIKDGIKEYELFLKDNPQKQSYVEFVNLLIRFQDFNKAQEVLQTAIEKYPKDKQLYLLLSDIYVIQNQYKKAIDVLIKSGIKTFDVYKNIALLYAQIGDVNNAINYLMQARQFSTLGEVYFYISQIYYKFNFNDNALIYLQMSASHKYPKAYIALGDMYAKQNNYTKAIKYYEDFLKLPDKNKEEMVYVYTTLASIYYSVDKDLKKAIEYYKRAYELDKSQLNLERLSYLLLQNQNYKEVVNLLSNNENIDHSSTLRYFLGVAYFSSKNYKQALLEFSNVDFASDLYTDAQAKKALCYLETKESKKAIETIQKVIETNPNEELYKTYFYILNQQKDWDGLIIALKQSIKVVKDKEKIYFYLGDVYYDKKHDKQKAIHYLDEALRINPNDPEVLNYLGYLYIDENIDVKAGIEMVQKALKLQPNSPYYLDSLGWGYYKEKRLRLALYYLEKANRLLKKPENTIALHLAKVYNALGYKIKAKKIALEVLKNEPKNKEARQLLETLK</sequence>
<dbReference type="GO" id="GO:0008800">
    <property type="term" value="F:beta-lactamase activity"/>
    <property type="evidence" value="ECO:0007669"/>
    <property type="project" value="UniProtKB-EC"/>
</dbReference>
<evidence type="ECO:0000256" key="1">
    <source>
        <dbReference type="ARBA" id="ARBA00001526"/>
    </source>
</evidence>
<name>A0A1X4XZV4_9BACT</name>
<evidence type="ECO:0000313" key="10">
    <source>
        <dbReference type="Proteomes" id="UP000194141"/>
    </source>
</evidence>
<dbReference type="PROSITE" id="PS50005">
    <property type="entry name" value="TPR"/>
    <property type="match status" value="2"/>
</dbReference>
<keyword evidence="5" id="KW-1015">Disulfide bond</keyword>
<feature type="repeat" description="TPR" evidence="7">
    <location>
        <begin position="348"/>
        <end position="381"/>
    </location>
</feature>
<dbReference type="Pfam" id="PF14559">
    <property type="entry name" value="TPR_19"/>
    <property type="match status" value="1"/>
</dbReference>
<dbReference type="PROSITE" id="PS50293">
    <property type="entry name" value="TPR_REGION"/>
    <property type="match status" value="1"/>
</dbReference>
<dbReference type="InterPro" id="IPR006597">
    <property type="entry name" value="Sel1-like"/>
</dbReference>
<dbReference type="OrthoDB" id="9766710at2"/>
<dbReference type="EC" id="3.5.2.6" evidence="2"/>
<dbReference type="InterPro" id="IPR011990">
    <property type="entry name" value="TPR-like_helical_dom_sf"/>
</dbReference>
<evidence type="ECO:0000256" key="6">
    <source>
        <dbReference type="ARBA" id="ARBA00023251"/>
    </source>
</evidence>
<dbReference type="InterPro" id="IPR013105">
    <property type="entry name" value="TPR_2"/>
</dbReference>
<comment type="caution">
    <text evidence="9">The sequence shown here is derived from an EMBL/GenBank/DDBJ whole genome shotgun (WGS) entry which is preliminary data.</text>
</comment>
<dbReference type="EMBL" id="MDSU01000001">
    <property type="protein sequence ID" value="OSS43058.1"/>
    <property type="molecule type" value="Genomic_DNA"/>
</dbReference>
<evidence type="ECO:0000313" key="9">
    <source>
        <dbReference type="EMBL" id="OSS43058.1"/>
    </source>
</evidence>
<dbReference type="PROSITE" id="PS51257">
    <property type="entry name" value="PROKAR_LIPOPROTEIN"/>
    <property type="match status" value="1"/>
</dbReference>
<organism evidence="9 10">
    <name type="scientific">Desulfurella amilsii</name>
    <dbReference type="NCBI Taxonomy" id="1562698"/>
    <lineage>
        <taxon>Bacteria</taxon>
        <taxon>Pseudomonadati</taxon>
        <taxon>Campylobacterota</taxon>
        <taxon>Desulfurellia</taxon>
        <taxon>Desulfurellales</taxon>
        <taxon>Desulfurellaceae</taxon>
        <taxon>Desulfurella</taxon>
    </lineage>
</organism>
<dbReference type="Proteomes" id="UP000194141">
    <property type="component" value="Unassembled WGS sequence"/>
</dbReference>
<evidence type="ECO:0000256" key="7">
    <source>
        <dbReference type="PROSITE-ProRule" id="PRU00339"/>
    </source>
</evidence>
<dbReference type="Pfam" id="PF13181">
    <property type="entry name" value="TPR_8"/>
    <property type="match status" value="1"/>
</dbReference>
<accession>A0A1X4XZV4</accession>
<dbReference type="Gene3D" id="1.25.40.10">
    <property type="entry name" value="Tetratricopeptide repeat domain"/>
    <property type="match status" value="5"/>
</dbReference>
<keyword evidence="3" id="KW-0677">Repeat</keyword>
<feature type="repeat" description="TPR" evidence="7">
    <location>
        <begin position="209"/>
        <end position="242"/>
    </location>
</feature>
<keyword evidence="8" id="KW-0732">Signal</keyword>
<gene>
    <name evidence="9" type="ORF">DESAMIL20_166</name>
</gene>